<keyword evidence="1" id="KW-0175">Coiled coil</keyword>
<feature type="region of interest" description="Disordered" evidence="2">
    <location>
        <begin position="281"/>
        <end position="450"/>
    </location>
</feature>
<feature type="compositionally biased region" description="Basic and acidic residues" evidence="2">
    <location>
        <begin position="360"/>
        <end position="372"/>
    </location>
</feature>
<dbReference type="AlphaFoldDB" id="A0A077Y8S6"/>
<dbReference type="VEuPathDB" id="PlasmoDB:PYYM_1311800"/>
<feature type="compositionally biased region" description="Basic residues" evidence="2">
    <location>
        <begin position="384"/>
        <end position="395"/>
    </location>
</feature>
<sequence length="546" mass="64518">MNEQNDVIKHSDFHLSKHGNKRIRINKFNDNVKYIISRFTNHNEIDRLPPPVTFISKDENPEKVLENEENDTPNYWLLKNTSTDKCKINHKSYVSKKCNLNTDVFFVLIENEEYSELYPVSNWQVFEPDLSEKSLNVYNADITQNKLKIEKNNKRLDEIIERLKNKEEIMKTNLKTKDISKKKTLINNHDNISNTTSVHSGKNFKNYYSSSDDDLGLKKQEKKRLKNLYKLKKRENKDEIDYVDSALSITEIRKNKSTWDYNDDGKRSDDEDLYIQESAHEFFDDEDENEESDNNSGNEESILTSYGQAMKSLLKQQINDEEDEELNQYSDDEDEEEEDDDDDDDDDDEEVNKQDTNSIMKDKNIIKKRNIENKSQIGIDHVRNKGNKINKKRKNNNPDIDTNNKFDSEKDEEDEDDDEEDEDEDDEDEDDYNNNRGRTNIKNETNEKNETNKIHNINEYIKEKIRKNEIQLKKENCAKILLKIIEKNNGKMDILTLLDILNIKEKNQNFILVQKYIKELCIISSQTVNNKKVKMVAVKPKYLSKK</sequence>
<dbReference type="Proteomes" id="UP000072904">
    <property type="component" value="Chromosome 13"/>
</dbReference>
<feature type="compositionally biased region" description="Acidic residues" evidence="2">
    <location>
        <begin position="319"/>
        <end position="350"/>
    </location>
</feature>
<reference evidence="3 4" key="1">
    <citation type="journal article" date="2014" name="BMC Biol.">
        <title>A comprehensive evaluation of rodent malaria parasite genomes and gene expression.</title>
        <authorList>
            <person name="Otto T.D."/>
            <person name="Bohme U."/>
            <person name="Jackson A.P."/>
            <person name="Hunt M."/>
            <person name="Franke-Fayard B."/>
            <person name="Hoeijmakers W.A."/>
            <person name="Religa A.A."/>
            <person name="Robertson L."/>
            <person name="Sanders M."/>
            <person name="Ogun S.A."/>
            <person name="Cunningham D."/>
            <person name="Erhart A."/>
            <person name="Billker O."/>
            <person name="Khan S.M."/>
            <person name="Stunnenberg H.G."/>
            <person name="Langhorne J."/>
            <person name="Holder A.A."/>
            <person name="Waters A.P."/>
            <person name="Newbold C.I."/>
            <person name="Pain A."/>
            <person name="Berriman M."/>
            <person name="Janse C.J."/>
        </authorList>
    </citation>
    <scope>NUCLEOTIDE SEQUENCE [LARGE SCALE GENOMIC DNA]</scope>
    <source>
        <strain evidence="3 4">YM</strain>
    </source>
</reference>
<name>A0A077Y8S6_PLAYE</name>
<evidence type="ECO:0000256" key="2">
    <source>
        <dbReference type="SAM" id="MobiDB-lite"/>
    </source>
</evidence>
<dbReference type="VEuPathDB" id="PlasmoDB:PY04851"/>
<organism evidence="3 4">
    <name type="scientific">Plasmodium yoelii</name>
    <dbReference type="NCBI Taxonomy" id="5861"/>
    <lineage>
        <taxon>Eukaryota</taxon>
        <taxon>Sar</taxon>
        <taxon>Alveolata</taxon>
        <taxon>Apicomplexa</taxon>
        <taxon>Aconoidasida</taxon>
        <taxon>Haemosporida</taxon>
        <taxon>Plasmodiidae</taxon>
        <taxon>Plasmodium</taxon>
        <taxon>Plasmodium (Vinckeia)</taxon>
    </lineage>
</organism>
<evidence type="ECO:0000313" key="4">
    <source>
        <dbReference type="Proteomes" id="UP000072904"/>
    </source>
</evidence>
<dbReference type="VEuPathDB" id="PlasmoDB:PY17X_1314800"/>
<feature type="compositionally biased region" description="Acidic residues" evidence="2">
    <location>
        <begin position="283"/>
        <end position="293"/>
    </location>
</feature>
<evidence type="ECO:0000256" key="1">
    <source>
        <dbReference type="SAM" id="Coils"/>
    </source>
</evidence>
<evidence type="ECO:0000313" key="3">
    <source>
        <dbReference type="EMBL" id="CDU19768.1"/>
    </source>
</evidence>
<evidence type="ECO:0008006" key="5">
    <source>
        <dbReference type="Google" id="ProtNLM"/>
    </source>
</evidence>
<gene>
    <name evidence="3" type="ORF">PYYM_1311800</name>
</gene>
<accession>A0A077Y8S6</accession>
<protein>
    <recommendedName>
        <fullName evidence="5">Transcription initiation factor IIF subunit alpha</fullName>
    </recommendedName>
</protein>
<feature type="compositionally biased region" description="Acidic residues" evidence="2">
    <location>
        <begin position="409"/>
        <end position="432"/>
    </location>
</feature>
<feature type="coiled-coil region" evidence="1">
    <location>
        <begin position="146"/>
        <end position="173"/>
    </location>
</feature>
<dbReference type="EMBL" id="LK934641">
    <property type="protein sequence ID" value="CDU19768.1"/>
    <property type="molecule type" value="Genomic_DNA"/>
</dbReference>
<proteinExistence type="predicted"/>
<dbReference type="VEuPathDB" id="PlasmoDB:Py17XNL_001303014"/>